<accession>A0ABW2QS35</accession>
<protein>
    <submittedName>
        <fullName evidence="2">Uncharacterized protein</fullName>
    </submittedName>
</protein>
<dbReference type="RefSeq" id="WP_380185603.1">
    <property type="nucleotide sequence ID" value="NZ_JBHTBQ010000003.1"/>
</dbReference>
<gene>
    <name evidence="2" type="ORF">ACFQNF_01435</name>
</gene>
<comment type="caution">
    <text evidence="2">The sequence shown here is derived from an EMBL/GenBank/DDBJ whole genome shotgun (WGS) entry which is preliminary data.</text>
</comment>
<feature type="region of interest" description="Disordered" evidence="1">
    <location>
        <begin position="33"/>
        <end position="55"/>
    </location>
</feature>
<proteinExistence type="predicted"/>
<dbReference type="EMBL" id="JBHTBQ010000003">
    <property type="protein sequence ID" value="MFC7418542.1"/>
    <property type="molecule type" value="Genomic_DNA"/>
</dbReference>
<dbReference type="Proteomes" id="UP001596473">
    <property type="component" value="Unassembled WGS sequence"/>
</dbReference>
<evidence type="ECO:0000313" key="3">
    <source>
        <dbReference type="Proteomes" id="UP001596473"/>
    </source>
</evidence>
<keyword evidence="3" id="KW-1185">Reference proteome</keyword>
<evidence type="ECO:0000313" key="2">
    <source>
        <dbReference type="EMBL" id="MFC7418542.1"/>
    </source>
</evidence>
<organism evidence="2 3">
    <name type="scientific">Iodobacter arcticus</name>
    <dbReference type="NCBI Taxonomy" id="590593"/>
    <lineage>
        <taxon>Bacteria</taxon>
        <taxon>Pseudomonadati</taxon>
        <taxon>Pseudomonadota</taxon>
        <taxon>Betaproteobacteria</taxon>
        <taxon>Neisseriales</taxon>
        <taxon>Chitinibacteraceae</taxon>
        <taxon>Iodobacter</taxon>
    </lineage>
</organism>
<evidence type="ECO:0000256" key="1">
    <source>
        <dbReference type="SAM" id="MobiDB-lite"/>
    </source>
</evidence>
<reference evidence="3" key="1">
    <citation type="journal article" date="2019" name="Int. J. Syst. Evol. Microbiol.">
        <title>The Global Catalogue of Microorganisms (GCM) 10K type strain sequencing project: providing services to taxonomists for standard genome sequencing and annotation.</title>
        <authorList>
            <consortium name="The Broad Institute Genomics Platform"/>
            <consortium name="The Broad Institute Genome Sequencing Center for Infectious Disease"/>
            <person name="Wu L."/>
            <person name="Ma J."/>
        </authorList>
    </citation>
    <scope>NUCLEOTIDE SEQUENCE [LARGE SCALE GENOMIC DNA]</scope>
    <source>
        <strain evidence="3">CCUG 62945</strain>
    </source>
</reference>
<sequence length="55" mass="5763">MMWSVLVMAGNGGEGGLKSSMLIWLDDSAVAADAKRKKDRQPAGASDPLRGNQCA</sequence>
<name>A0ABW2QS35_9NEIS</name>